<evidence type="ECO:0000313" key="1">
    <source>
        <dbReference type="EMBL" id="EWC46492.1"/>
    </source>
</evidence>
<organism evidence="1 2">
    <name type="scientific">Drechslerella stenobrocha 248</name>
    <dbReference type="NCBI Taxonomy" id="1043628"/>
    <lineage>
        <taxon>Eukaryota</taxon>
        <taxon>Fungi</taxon>
        <taxon>Dikarya</taxon>
        <taxon>Ascomycota</taxon>
        <taxon>Pezizomycotina</taxon>
        <taxon>Orbiliomycetes</taxon>
        <taxon>Orbiliales</taxon>
        <taxon>Orbiliaceae</taxon>
        <taxon>Drechslerella</taxon>
    </lineage>
</organism>
<protein>
    <submittedName>
        <fullName evidence="1">Uncharacterized protein</fullName>
    </submittedName>
</protein>
<dbReference type="Proteomes" id="UP000024837">
    <property type="component" value="Unassembled WGS sequence"/>
</dbReference>
<keyword evidence="2" id="KW-1185">Reference proteome</keyword>
<evidence type="ECO:0000313" key="2">
    <source>
        <dbReference type="Proteomes" id="UP000024837"/>
    </source>
</evidence>
<gene>
    <name evidence="1" type="ORF">DRE_04215</name>
</gene>
<dbReference type="AlphaFoldDB" id="W7I2D1"/>
<name>W7I2D1_9PEZI</name>
<dbReference type="HOGENOM" id="CLU_2223220_0_0_1"/>
<sequence>MASIKAKITIDNRSGNDLSFVSVSPDQVGSDPAPWPSTIPAGTKTGAFDVVCLTPRSVTVSLNYGATEFSYTADGQGKIKEASHGAVPYNGGLGTYDIGIDYAYSG</sequence>
<proteinExistence type="predicted"/>
<dbReference type="EMBL" id="KI966417">
    <property type="protein sequence ID" value="EWC46492.1"/>
    <property type="molecule type" value="Genomic_DNA"/>
</dbReference>
<accession>W7I2D1</accession>
<reference evidence="1 2" key="1">
    <citation type="submission" date="2013-05" db="EMBL/GenBank/DDBJ databases">
        <title>Drechslerella stenobrocha genome reveals carnivorous origination and mechanical trapping mechanism of predatory fungi.</title>
        <authorList>
            <person name="Liu X."/>
            <person name="Zhang W."/>
            <person name="Liu K."/>
        </authorList>
    </citation>
    <scope>NUCLEOTIDE SEQUENCE [LARGE SCALE GENOMIC DNA]</scope>
    <source>
        <strain evidence="1 2">248</strain>
    </source>
</reference>